<dbReference type="SUPFAM" id="SSF53335">
    <property type="entry name" value="S-adenosyl-L-methionine-dependent methyltransferases"/>
    <property type="match status" value="1"/>
</dbReference>
<dbReference type="PRINTS" id="PR00507">
    <property type="entry name" value="N12N6MTFRASE"/>
</dbReference>
<dbReference type="InterPro" id="IPR050953">
    <property type="entry name" value="N4_N6_ade-DNA_methylase"/>
</dbReference>
<keyword evidence="8" id="KW-1185">Reference proteome</keyword>
<evidence type="ECO:0000259" key="6">
    <source>
        <dbReference type="Pfam" id="PF07669"/>
    </source>
</evidence>
<proteinExistence type="predicted"/>
<dbReference type="Pfam" id="PF07669">
    <property type="entry name" value="Eco57I"/>
    <property type="match status" value="1"/>
</dbReference>
<keyword evidence="4" id="KW-0949">S-adenosyl-L-methionine</keyword>
<dbReference type="PANTHER" id="PTHR33841">
    <property type="entry name" value="DNA METHYLTRANSFERASE YEEA-RELATED"/>
    <property type="match status" value="1"/>
</dbReference>
<evidence type="ECO:0000256" key="5">
    <source>
        <dbReference type="ARBA" id="ARBA00047942"/>
    </source>
</evidence>
<comment type="catalytic activity">
    <reaction evidence="5">
        <text>a 2'-deoxyadenosine in DNA + S-adenosyl-L-methionine = an N(6)-methyl-2'-deoxyadenosine in DNA + S-adenosyl-L-homocysteine + H(+)</text>
        <dbReference type="Rhea" id="RHEA:15197"/>
        <dbReference type="Rhea" id="RHEA-COMP:12418"/>
        <dbReference type="Rhea" id="RHEA-COMP:12419"/>
        <dbReference type="ChEBI" id="CHEBI:15378"/>
        <dbReference type="ChEBI" id="CHEBI:57856"/>
        <dbReference type="ChEBI" id="CHEBI:59789"/>
        <dbReference type="ChEBI" id="CHEBI:90615"/>
        <dbReference type="ChEBI" id="CHEBI:90616"/>
        <dbReference type="EC" id="2.1.1.72"/>
    </reaction>
</comment>
<evidence type="ECO:0000256" key="1">
    <source>
        <dbReference type="ARBA" id="ARBA00011900"/>
    </source>
</evidence>
<dbReference type="Gene3D" id="3.40.50.150">
    <property type="entry name" value="Vaccinia Virus protein VP39"/>
    <property type="match status" value="2"/>
</dbReference>
<dbReference type="GO" id="GO:0032259">
    <property type="term" value="P:methylation"/>
    <property type="evidence" value="ECO:0007669"/>
    <property type="project" value="UniProtKB-KW"/>
</dbReference>
<sequence length="1323" mass="145965">MSARPLSDGDFAGIRIQGGLLPADLPSTLAAGFDPTGKVLSANDFHLATGESVRDAANRVWAYLRGVWTGYREALAALPVDAPTASLTRERFLLVLLDQLGYGRVPTTGRGGIDVDGHSFPVSHLWEATPIHLLGWGTPLDTRTKGLAGAAGSSPQSMVQELLNRSDDHLWAMLSNGQVLRLLRDSTSLVGSAYVEFDLEAIFDGDLFADFLLLYTLCQVSRVEIRDDAIGPVSCRLEQWRTEAVESGSRALNLLRDGVVDALRTLGSGFLTHPTNTGLRDDLAAGKLSVDDVNHALLRVVYRLLFTFVAEDRDALLDPSATPEARQRYADYFSTARLRTTARRRRGGRYADRWRALTLVWEGLGREQGHPELGLPGLGGLFERGDLDNLLLECELSNEALLAAVRSLSLVREPKSQALRVVDYRNLGAEELGSIYEALLEFVPQWDPATKRYTLDITSGNQRKDTGSYYTPTSLVESLLDTALDPVLDAAVVSADDAQGSVAALLAVTVCDPACGSGHFLVGAARRIAKRVAAIRTGDPEPAPEQVRSAMREVVSSCIYGVDINPLAAELAKVSLWMEALEPGRPLTYLDAQIKVGNGLIGATPRLLAEGLPDAAFKPIEGDVKQIATATAKANKAERGNQGSLFDLGESITANTGLGAQLENVIGTQALSLSDVHVQAVRLRAYTDSTEYRQARLLADAWCAAFVWPLHPGAPTPVTQGTLAALRAGHALDVRQKEHVARLTAEYRFFHWHLEFPHLFPTTAAPGDAVDEETGWAGGFSVVLGNPPWERVKLQEQEFFAARDPEIATAPNAAARKRLIAHLPETNPALYQSFVAEKRRAEGTSHILRNSGRYPLTGRGDINTYAVFAEADRSLLAGRGRLGVILPTGIATDATTQYFFKDLVTHGSIVSLYDFENSRPLFDGVHRSFKFCLLTLAGRSTREPRADFAFFAHDPTDLQQPDTCFTLTPEEITLLNPNTGTCPVFRSRRDAEITLSIYRRVPVLINENDPVNGNPWGVKFMTMFHMSNDSHLFHTREELEADGWVLNGNVFERYRGGQPERMLPLYEAKMIHHFDHRWATYKPDGSVRDVTLAEKQDREFVVLPRYWVVDGEVSTKLDGRWERNWLLGWRDICRSTDERTCIATINGKHASPEGGTLITFCEPPEAAPLILSNWNSFAFDFVTRQKVGGTHLKYFTMRQLPMLAPAATESVPAWAGTSVAEWVTERATTLLADNYEMKPLADDLGLPTTNSAWDPGHRKEIRAELDAAFFHLYGIKRNDVDYIMDTFPIVKRKDEAEFGEYRTKRLILENYDAMTAAMIGDGE</sequence>
<evidence type="ECO:0000313" key="7">
    <source>
        <dbReference type="EMBL" id="MFC0315798.1"/>
    </source>
</evidence>
<dbReference type="Proteomes" id="UP001589783">
    <property type="component" value="Unassembled WGS sequence"/>
</dbReference>
<feature type="domain" description="Type II methyltransferase M.TaqI-like" evidence="6">
    <location>
        <begin position="558"/>
        <end position="798"/>
    </location>
</feature>
<evidence type="ECO:0000256" key="2">
    <source>
        <dbReference type="ARBA" id="ARBA00022603"/>
    </source>
</evidence>
<evidence type="ECO:0000256" key="3">
    <source>
        <dbReference type="ARBA" id="ARBA00022679"/>
    </source>
</evidence>
<evidence type="ECO:0000256" key="4">
    <source>
        <dbReference type="ARBA" id="ARBA00022691"/>
    </source>
</evidence>
<keyword evidence="3" id="KW-0808">Transferase</keyword>
<dbReference type="EMBL" id="JBHLWV010000022">
    <property type="protein sequence ID" value="MFC0315798.1"/>
    <property type="molecule type" value="Genomic_DNA"/>
</dbReference>
<reference evidence="7 8" key="1">
    <citation type="submission" date="2024-09" db="EMBL/GenBank/DDBJ databases">
        <authorList>
            <person name="Sun Q."/>
            <person name="Mori K."/>
        </authorList>
    </citation>
    <scope>NUCLEOTIDE SEQUENCE [LARGE SCALE GENOMIC DNA]</scope>
    <source>
        <strain evidence="7 8">CCM 7957</strain>
    </source>
</reference>
<dbReference type="GO" id="GO:0008168">
    <property type="term" value="F:methyltransferase activity"/>
    <property type="evidence" value="ECO:0007669"/>
    <property type="project" value="UniProtKB-KW"/>
</dbReference>
<dbReference type="InterPro" id="IPR011639">
    <property type="entry name" value="MethylTrfase_TaqI-like_dom"/>
</dbReference>
<gene>
    <name evidence="7" type="ORF">ACFFJD_13150</name>
</gene>
<dbReference type="InterPro" id="IPR029063">
    <property type="entry name" value="SAM-dependent_MTases_sf"/>
</dbReference>
<dbReference type="RefSeq" id="WP_382364843.1">
    <property type="nucleotide sequence ID" value="NZ_JBHLWV010000022.1"/>
</dbReference>
<name>A0ABV6HA79_9ACTN</name>
<keyword evidence="2 7" id="KW-0489">Methyltransferase</keyword>
<organism evidence="7 8">
    <name type="scientific">Gordonia phosphorivorans</name>
    <dbReference type="NCBI Taxonomy" id="1056982"/>
    <lineage>
        <taxon>Bacteria</taxon>
        <taxon>Bacillati</taxon>
        <taxon>Actinomycetota</taxon>
        <taxon>Actinomycetes</taxon>
        <taxon>Mycobacteriales</taxon>
        <taxon>Gordoniaceae</taxon>
        <taxon>Gordonia</taxon>
    </lineage>
</organism>
<accession>A0ABV6HA79</accession>
<protein>
    <recommendedName>
        <fullName evidence="1">site-specific DNA-methyltransferase (adenine-specific)</fullName>
        <ecNumber evidence="1">2.1.1.72</ecNumber>
    </recommendedName>
</protein>
<comment type="caution">
    <text evidence="7">The sequence shown here is derived from an EMBL/GenBank/DDBJ whole genome shotgun (WGS) entry which is preliminary data.</text>
</comment>
<dbReference type="EC" id="2.1.1.72" evidence="1"/>
<dbReference type="PANTHER" id="PTHR33841:SF1">
    <property type="entry name" value="DNA METHYLTRANSFERASE A"/>
    <property type="match status" value="1"/>
</dbReference>
<evidence type="ECO:0000313" key="8">
    <source>
        <dbReference type="Proteomes" id="UP001589783"/>
    </source>
</evidence>